<accession>A0A7S0P3N4</accession>
<dbReference type="AlphaFoldDB" id="A0A7S0P3N4"/>
<name>A0A7S0P3N4_9EUKA</name>
<dbReference type="EMBL" id="HBER01050404">
    <property type="protein sequence ID" value="CAD8549921.1"/>
    <property type="molecule type" value="Transcribed_RNA"/>
</dbReference>
<proteinExistence type="predicted"/>
<feature type="region of interest" description="Disordered" evidence="1">
    <location>
        <begin position="1"/>
        <end position="24"/>
    </location>
</feature>
<evidence type="ECO:0000256" key="1">
    <source>
        <dbReference type="SAM" id="MobiDB-lite"/>
    </source>
</evidence>
<feature type="transmembrane region" description="Helical" evidence="2">
    <location>
        <begin position="224"/>
        <end position="245"/>
    </location>
</feature>
<reference evidence="3" key="1">
    <citation type="submission" date="2021-01" db="EMBL/GenBank/DDBJ databases">
        <authorList>
            <person name="Corre E."/>
            <person name="Pelletier E."/>
            <person name="Niang G."/>
            <person name="Scheremetjew M."/>
            <person name="Finn R."/>
            <person name="Kale V."/>
            <person name="Holt S."/>
            <person name="Cochrane G."/>
            <person name="Meng A."/>
            <person name="Brown T."/>
            <person name="Cohen L."/>
        </authorList>
    </citation>
    <scope>NUCLEOTIDE SEQUENCE</scope>
    <source>
        <strain evidence="3">RCC1130</strain>
    </source>
</reference>
<keyword evidence="2" id="KW-1133">Transmembrane helix</keyword>
<gene>
    <name evidence="3" type="ORF">CLEP1334_LOCUS25211</name>
</gene>
<feature type="transmembrane region" description="Helical" evidence="2">
    <location>
        <begin position="265"/>
        <end position="282"/>
    </location>
</feature>
<feature type="transmembrane region" description="Helical" evidence="2">
    <location>
        <begin position="318"/>
        <end position="339"/>
    </location>
</feature>
<keyword evidence="2" id="KW-0812">Transmembrane</keyword>
<protein>
    <submittedName>
        <fullName evidence="3">Uncharacterized protein</fullName>
    </submittedName>
</protein>
<feature type="compositionally biased region" description="Polar residues" evidence="1">
    <location>
        <begin position="1"/>
        <end position="15"/>
    </location>
</feature>
<keyword evidence="2" id="KW-0472">Membrane</keyword>
<sequence>MISRGATSADASPSSARDGEPIDGASEHARHAFLLAHSAFDVGLDGNSCACSDLDDANRSSTRASPSWSPFRRRPRHLISETQIDVIKPTTSRSAAPSGRERPRPPPADIFDATWQPRRPQHHDCSVWGLPRPDELPRRDEHERTRLGGANWAAALHTLGVLLQMGFTILAFSAPVFERAVIGALPDALRANLGIDFNAEYNMLRLAMMAAQAGGLDYFMSATFWVFIVVCPTLRPLTQLLLLLVPLRRSTQRQLHRISRHMASYYAFEVMLVAVPLTQVAFGPMSSTMLNRDSAPEVCIPLLARYPNGSDMCFKMDIVAAPGYFFTIVAVAIFLLSGFDGSPTHKYLHRKLYPDDRPPPTCASCS</sequence>
<feature type="region of interest" description="Disordered" evidence="1">
    <location>
        <begin position="55"/>
        <end position="114"/>
    </location>
</feature>
<feature type="transmembrane region" description="Helical" evidence="2">
    <location>
        <begin position="154"/>
        <end position="177"/>
    </location>
</feature>
<evidence type="ECO:0000313" key="3">
    <source>
        <dbReference type="EMBL" id="CAD8549921.1"/>
    </source>
</evidence>
<organism evidence="3">
    <name type="scientific">Calcidiscus leptoporus</name>
    <dbReference type="NCBI Taxonomy" id="127549"/>
    <lineage>
        <taxon>Eukaryota</taxon>
        <taxon>Haptista</taxon>
        <taxon>Haptophyta</taxon>
        <taxon>Prymnesiophyceae</taxon>
        <taxon>Coccolithales</taxon>
        <taxon>Calcidiscaceae</taxon>
        <taxon>Calcidiscus</taxon>
    </lineage>
</organism>
<evidence type="ECO:0000256" key="2">
    <source>
        <dbReference type="SAM" id="Phobius"/>
    </source>
</evidence>